<feature type="coiled-coil region" evidence="2">
    <location>
        <begin position="301"/>
        <end position="336"/>
    </location>
</feature>
<protein>
    <recommendedName>
        <fullName evidence="5">Ankyrin repeat-containing domain protein</fullName>
    </recommendedName>
</protein>
<dbReference type="SMART" id="SM00248">
    <property type="entry name" value="ANK"/>
    <property type="match status" value="5"/>
</dbReference>
<keyword evidence="2" id="KW-0175">Coiled coil</keyword>
<reference evidence="3" key="1">
    <citation type="submission" date="2022-10" db="EMBL/GenBank/DDBJ databases">
        <title>Culturing micro-colonial fungi from biological soil crusts in the Mojave desert and describing Neophaeococcomyces mojavensis, and introducing the new genera and species Taxawa tesnikishii.</title>
        <authorList>
            <person name="Kurbessoian T."/>
            <person name="Stajich J.E."/>
        </authorList>
    </citation>
    <scope>NUCLEOTIDE SEQUENCE</scope>
    <source>
        <strain evidence="3">TK_41</strain>
    </source>
</reference>
<dbReference type="InterPro" id="IPR036770">
    <property type="entry name" value="Ankyrin_rpt-contain_sf"/>
</dbReference>
<dbReference type="Gene3D" id="1.25.40.20">
    <property type="entry name" value="Ankyrin repeat-containing domain"/>
    <property type="match status" value="2"/>
</dbReference>
<feature type="repeat" description="ANK" evidence="1">
    <location>
        <begin position="69"/>
        <end position="101"/>
    </location>
</feature>
<comment type="caution">
    <text evidence="3">The sequence shown here is derived from an EMBL/GenBank/DDBJ whole genome shotgun (WGS) entry which is preliminary data.</text>
</comment>
<dbReference type="PANTHER" id="PTHR46224">
    <property type="entry name" value="ANKYRIN REPEAT FAMILY PROTEIN"/>
    <property type="match status" value="1"/>
</dbReference>
<dbReference type="PROSITE" id="PS50297">
    <property type="entry name" value="ANK_REP_REGION"/>
    <property type="match status" value="1"/>
</dbReference>
<keyword evidence="4" id="KW-1185">Reference proteome</keyword>
<evidence type="ECO:0000256" key="1">
    <source>
        <dbReference type="PROSITE-ProRule" id="PRU00023"/>
    </source>
</evidence>
<evidence type="ECO:0000313" key="4">
    <source>
        <dbReference type="Proteomes" id="UP001172673"/>
    </source>
</evidence>
<keyword evidence="1" id="KW-0040">ANK repeat</keyword>
<dbReference type="PROSITE" id="PS50088">
    <property type="entry name" value="ANK_REPEAT"/>
    <property type="match status" value="1"/>
</dbReference>
<proteinExistence type="predicted"/>
<evidence type="ECO:0008006" key="5">
    <source>
        <dbReference type="Google" id="ProtNLM"/>
    </source>
</evidence>
<organism evidence="3 4">
    <name type="scientific">Cladophialophora chaetospira</name>
    <dbReference type="NCBI Taxonomy" id="386627"/>
    <lineage>
        <taxon>Eukaryota</taxon>
        <taxon>Fungi</taxon>
        <taxon>Dikarya</taxon>
        <taxon>Ascomycota</taxon>
        <taxon>Pezizomycotina</taxon>
        <taxon>Eurotiomycetes</taxon>
        <taxon>Chaetothyriomycetidae</taxon>
        <taxon>Chaetothyriales</taxon>
        <taxon>Herpotrichiellaceae</taxon>
        <taxon>Cladophialophora</taxon>
    </lineage>
</organism>
<accession>A0AA39CQ33</accession>
<dbReference type="AlphaFoldDB" id="A0AA39CQ33"/>
<gene>
    <name evidence="3" type="ORF">H2200_001867</name>
</gene>
<dbReference type="InterPro" id="IPR051616">
    <property type="entry name" value="Cul2-RING_E3_ligase_SR"/>
</dbReference>
<dbReference type="EMBL" id="JAPDRK010000002">
    <property type="protein sequence ID" value="KAJ9615790.1"/>
    <property type="molecule type" value="Genomic_DNA"/>
</dbReference>
<dbReference type="Pfam" id="PF12796">
    <property type="entry name" value="Ank_2"/>
    <property type="match status" value="1"/>
</dbReference>
<name>A0AA39CQ33_9EURO</name>
<evidence type="ECO:0000256" key="2">
    <source>
        <dbReference type="SAM" id="Coils"/>
    </source>
</evidence>
<evidence type="ECO:0000313" key="3">
    <source>
        <dbReference type="EMBL" id="KAJ9615790.1"/>
    </source>
</evidence>
<dbReference type="PANTHER" id="PTHR46224:SF64">
    <property type="entry name" value="IQ MOTIF AND ANKYRIN REPEAT DOMAIN-CONTAINING PROTEIN 1"/>
    <property type="match status" value="1"/>
</dbReference>
<dbReference type="InterPro" id="IPR002110">
    <property type="entry name" value="Ankyrin_rpt"/>
</dbReference>
<dbReference type="Proteomes" id="UP001172673">
    <property type="component" value="Unassembled WGS sequence"/>
</dbReference>
<sequence>MDESEDDQTDEYEDEADYVRNEGMEEIPREYVNVLSWACCQGGDDAIGVDAFELLLKYGADYNYTTEHTGSTPLLLASRRGRLDLVRALLQRNVDVSVKDTLGRSPLYGAARVGDVELVRLLAGRKPRINDGSLHESARQLNCEIVSILVRTGHDPDFTSTMHDGLTPLFELVMFSKARGNESAAEECIELLVQAGADPLKKYRGKTVLYHALQNPDPYPITSVLIERLYWKYLDDKANIINDQDLFYSPTMALRKDYFAVSISDREDLIQLLKNHGAEDIYYAAEGLRQPSDAVGTPLHILESERRQRRHEEELQRRLEEHQATLRQELQLAKQRLGVQEAQQQQSLRHRWELAEQDYEVQEMQQQIYLRHQAERFEDEEYYVTSRARTQAQIQEDKNFRRIQKELQMLEIERESAYVRIEEENHKLELQWQSNEVQAQSNRETIAHQQELTYLDEARNDEEVARNFELHLQNVEAHGMIAMIEDRSNPEALAALQAQTIARFTQQCPNGKLLLEG</sequence>
<dbReference type="SUPFAM" id="SSF48403">
    <property type="entry name" value="Ankyrin repeat"/>
    <property type="match status" value="1"/>
</dbReference>